<sequence length="416" mass="47269">MRGLACNACNETFADEETQKKHYKTEWHRYNLRRKVAGVPGVTEALFNLRIEALEAEKSKKEGARLLYKCALCNKEYTTSKAHANHLQSKLHITRAASADAPGDAVNFMVCFRCCWNSSSSDEAVYGDSRAKQGTECENNCEDEESEDEWEEVSEEDLVEDEKDDTVADMAEDDPSDDPLAGHWNCNDCLFCGKDLKSIEVCIDHMHREHGFFIPDAEYLKDPIGLLTYLGLKITKGYMCLYCDERGKQFHSAEAVRKHMINKSHCKLRYGDGEGIAEEELEDYYDFSSSYKTPEDFQLVSVDSLKSSVSLASGGHELVIKGSGDEAGTVKRIGSRDMARYFRQRPAPSDNRNGVVVNALVARYRSMGLATQEQQWRLRNKPEEQQRKASQRAEYIRSKIALKNNVIRNLPRNCEY</sequence>
<dbReference type="InterPro" id="IPR036236">
    <property type="entry name" value="Znf_C2H2_sf"/>
</dbReference>
<accession>A0A2K1L070</accession>
<reference evidence="10 12" key="1">
    <citation type="journal article" date="2008" name="Science">
        <title>The Physcomitrella genome reveals evolutionary insights into the conquest of land by plants.</title>
        <authorList>
            <person name="Rensing S."/>
            <person name="Lang D."/>
            <person name="Zimmer A."/>
            <person name="Terry A."/>
            <person name="Salamov A."/>
            <person name="Shapiro H."/>
            <person name="Nishiyama T."/>
            <person name="Perroud P.-F."/>
            <person name="Lindquist E."/>
            <person name="Kamisugi Y."/>
            <person name="Tanahashi T."/>
            <person name="Sakakibara K."/>
            <person name="Fujita T."/>
            <person name="Oishi K."/>
            <person name="Shin-I T."/>
            <person name="Kuroki Y."/>
            <person name="Toyoda A."/>
            <person name="Suzuki Y."/>
            <person name="Hashimoto A."/>
            <person name="Yamaguchi K."/>
            <person name="Sugano A."/>
            <person name="Kohara Y."/>
            <person name="Fujiyama A."/>
            <person name="Anterola A."/>
            <person name="Aoki S."/>
            <person name="Ashton N."/>
            <person name="Barbazuk W.B."/>
            <person name="Barker E."/>
            <person name="Bennetzen J."/>
            <person name="Bezanilla M."/>
            <person name="Blankenship R."/>
            <person name="Cho S.H."/>
            <person name="Dutcher S."/>
            <person name="Estelle M."/>
            <person name="Fawcett J.A."/>
            <person name="Gundlach H."/>
            <person name="Hanada K."/>
            <person name="Heyl A."/>
            <person name="Hicks K.A."/>
            <person name="Hugh J."/>
            <person name="Lohr M."/>
            <person name="Mayer K."/>
            <person name="Melkozernov A."/>
            <person name="Murata T."/>
            <person name="Nelson D."/>
            <person name="Pils B."/>
            <person name="Prigge M."/>
            <person name="Reiss B."/>
            <person name="Renner T."/>
            <person name="Rombauts S."/>
            <person name="Rushton P."/>
            <person name="Sanderfoot A."/>
            <person name="Schween G."/>
            <person name="Shiu S.-H."/>
            <person name="Stueber K."/>
            <person name="Theodoulou F.L."/>
            <person name="Tu H."/>
            <person name="Van de Peer Y."/>
            <person name="Verrier P.J."/>
            <person name="Waters E."/>
            <person name="Wood A."/>
            <person name="Yang L."/>
            <person name="Cove D."/>
            <person name="Cuming A."/>
            <person name="Hasebe M."/>
            <person name="Lucas S."/>
            <person name="Mishler D.B."/>
            <person name="Reski R."/>
            <person name="Grigoriev I."/>
            <person name="Quatrano R.S."/>
            <person name="Boore J.L."/>
        </authorList>
    </citation>
    <scope>NUCLEOTIDE SEQUENCE [LARGE SCALE GENOMIC DNA]</scope>
    <source>
        <strain evidence="11 12">cv. Gransden 2004</strain>
    </source>
</reference>
<reference evidence="10 12" key="2">
    <citation type="journal article" date="2018" name="Plant J.">
        <title>The Physcomitrella patens chromosome-scale assembly reveals moss genome structure and evolution.</title>
        <authorList>
            <person name="Lang D."/>
            <person name="Ullrich K.K."/>
            <person name="Murat F."/>
            <person name="Fuchs J."/>
            <person name="Jenkins J."/>
            <person name="Haas F.B."/>
            <person name="Piednoel M."/>
            <person name="Gundlach H."/>
            <person name="Van Bel M."/>
            <person name="Meyberg R."/>
            <person name="Vives C."/>
            <person name="Morata J."/>
            <person name="Symeonidi A."/>
            <person name="Hiss M."/>
            <person name="Muchero W."/>
            <person name="Kamisugi Y."/>
            <person name="Saleh O."/>
            <person name="Blanc G."/>
            <person name="Decker E.L."/>
            <person name="van Gessel N."/>
            <person name="Grimwood J."/>
            <person name="Hayes R.D."/>
            <person name="Graham S.W."/>
            <person name="Gunter L.E."/>
            <person name="McDaniel S.F."/>
            <person name="Hoernstein S.N.W."/>
            <person name="Larsson A."/>
            <person name="Li F.W."/>
            <person name="Perroud P.F."/>
            <person name="Phillips J."/>
            <person name="Ranjan P."/>
            <person name="Rokshar D.S."/>
            <person name="Rothfels C.J."/>
            <person name="Schneider L."/>
            <person name="Shu S."/>
            <person name="Stevenson D.W."/>
            <person name="Thummler F."/>
            <person name="Tillich M."/>
            <person name="Villarreal Aguilar J.C."/>
            <person name="Widiez T."/>
            <person name="Wong G.K."/>
            <person name="Wymore A."/>
            <person name="Zhang Y."/>
            <person name="Zimmer A.D."/>
            <person name="Quatrano R.S."/>
            <person name="Mayer K.F.X."/>
            <person name="Goodstein D."/>
            <person name="Casacuberta J.M."/>
            <person name="Vandepoele K."/>
            <person name="Reski R."/>
            <person name="Cuming A.C."/>
            <person name="Tuskan G.A."/>
            <person name="Maumus F."/>
            <person name="Salse J."/>
            <person name="Schmutz J."/>
            <person name="Rensing S.A."/>
        </authorList>
    </citation>
    <scope>NUCLEOTIDE SEQUENCE [LARGE SCALE GENOMIC DNA]</scope>
    <source>
        <strain evidence="11 12">cv. Gransden 2004</strain>
    </source>
</reference>
<organism evidence="10">
    <name type="scientific">Physcomitrium patens</name>
    <name type="common">Spreading-leaved earth moss</name>
    <name type="synonym">Physcomitrella patens</name>
    <dbReference type="NCBI Taxonomy" id="3218"/>
    <lineage>
        <taxon>Eukaryota</taxon>
        <taxon>Viridiplantae</taxon>
        <taxon>Streptophyta</taxon>
        <taxon>Embryophyta</taxon>
        <taxon>Bryophyta</taxon>
        <taxon>Bryophytina</taxon>
        <taxon>Bryopsida</taxon>
        <taxon>Funariidae</taxon>
        <taxon>Funariales</taxon>
        <taxon>Funariaceae</taxon>
        <taxon>Physcomitrium</taxon>
    </lineage>
</organism>
<comment type="similarity">
    <text evidence="7">Belongs to the REI1 family.</text>
</comment>
<dbReference type="Gramene" id="Pp3c2_4670V3.1">
    <property type="protein sequence ID" value="Pp3c2_4670V3.1"/>
    <property type="gene ID" value="Pp3c2_4670"/>
</dbReference>
<keyword evidence="6" id="KW-0862">Zinc</keyword>
<feature type="domain" description="C2H2-type" evidence="9">
    <location>
        <begin position="70"/>
        <end position="92"/>
    </location>
</feature>
<dbReference type="InterPro" id="IPR003604">
    <property type="entry name" value="Matrin/U1-like-C_Znf_C2H2"/>
</dbReference>
<keyword evidence="12" id="KW-1185">Reference proteome</keyword>
<dbReference type="GO" id="GO:0008270">
    <property type="term" value="F:zinc ion binding"/>
    <property type="evidence" value="ECO:0007669"/>
    <property type="project" value="InterPro"/>
</dbReference>
<keyword evidence="4" id="KW-0479">Metal-binding</keyword>
<evidence type="ECO:0000259" key="9">
    <source>
        <dbReference type="PROSITE" id="PS00028"/>
    </source>
</evidence>
<dbReference type="Gramene" id="Pp3c2_4670V3.2">
    <property type="protein sequence ID" value="Pp3c2_4670V3.2"/>
    <property type="gene ID" value="Pp3c2_4670"/>
</dbReference>
<dbReference type="SUPFAM" id="SSF57667">
    <property type="entry name" value="beta-beta-alpha zinc fingers"/>
    <property type="match status" value="2"/>
</dbReference>
<dbReference type="EMBL" id="ABEU02000002">
    <property type="protein sequence ID" value="PNR59429.1"/>
    <property type="molecule type" value="Genomic_DNA"/>
</dbReference>
<reference evidence="11" key="3">
    <citation type="submission" date="2020-12" db="UniProtKB">
        <authorList>
            <consortium name="EnsemblPlants"/>
        </authorList>
    </citation>
    <scope>IDENTIFICATION</scope>
</reference>
<protein>
    <recommendedName>
        <fullName evidence="9">C2H2-type domain-containing protein</fullName>
    </recommendedName>
</protein>
<evidence type="ECO:0000256" key="7">
    <source>
        <dbReference type="ARBA" id="ARBA00034126"/>
    </source>
</evidence>
<dbReference type="GO" id="GO:0030687">
    <property type="term" value="C:preribosome, large subunit precursor"/>
    <property type="evidence" value="ECO:0000318"/>
    <property type="project" value="GO_Central"/>
</dbReference>
<evidence type="ECO:0000313" key="12">
    <source>
        <dbReference type="Proteomes" id="UP000006727"/>
    </source>
</evidence>
<dbReference type="PROSITE" id="PS00028">
    <property type="entry name" value="ZINC_FINGER_C2H2_1"/>
    <property type="match status" value="2"/>
</dbReference>
<evidence type="ECO:0000256" key="5">
    <source>
        <dbReference type="ARBA" id="ARBA00022737"/>
    </source>
</evidence>
<dbReference type="EnsemblPlants" id="Pp3c2_4670V3.1">
    <property type="protein sequence ID" value="Pp3c2_4670V3.1"/>
    <property type="gene ID" value="Pp3c2_4670"/>
</dbReference>
<evidence type="ECO:0000313" key="11">
    <source>
        <dbReference type="EnsemblPlants" id="Pp3c2_4670V3.1"/>
    </source>
</evidence>
<dbReference type="PANTHER" id="PTHR13182">
    <property type="entry name" value="ZINC FINGER PROTEIN 622"/>
    <property type="match status" value="1"/>
</dbReference>
<dbReference type="Proteomes" id="UP000006727">
    <property type="component" value="Chromosome 2"/>
</dbReference>
<proteinExistence type="inferred from homology"/>
<gene>
    <name evidence="11" type="primary">LOC112278890</name>
    <name evidence="10" type="ORF">PHYPA_002220</name>
</gene>
<dbReference type="AlphaFoldDB" id="A0A2K1L070"/>
<dbReference type="FunCoup" id="A0A2K1L070">
    <property type="interactions" value="4609"/>
</dbReference>
<dbReference type="InterPro" id="IPR040025">
    <property type="entry name" value="Znf622/Rei1/Reh1"/>
</dbReference>
<feature type="domain" description="C2H2-type" evidence="9">
    <location>
        <begin position="6"/>
        <end position="28"/>
    </location>
</feature>
<evidence type="ECO:0000256" key="2">
    <source>
        <dbReference type="ARBA" id="ARBA00022490"/>
    </source>
</evidence>
<dbReference type="EnsemblPlants" id="Pp3c2_4670V3.2">
    <property type="protein sequence ID" value="Pp3c2_4670V3.2"/>
    <property type="gene ID" value="Pp3c2_4670"/>
</dbReference>
<keyword evidence="5" id="KW-0677">Repeat</keyword>
<dbReference type="STRING" id="3218.A0A2K1L070"/>
<keyword evidence="2" id="KW-0963">Cytoplasm</keyword>
<keyword evidence="3" id="KW-0690">Ribosome biogenesis</keyword>
<feature type="region of interest" description="Disordered" evidence="8">
    <location>
        <begin position="136"/>
        <end position="165"/>
    </location>
</feature>
<dbReference type="GO" id="GO:0005737">
    <property type="term" value="C:cytoplasm"/>
    <property type="evidence" value="ECO:0007669"/>
    <property type="project" value="UniProtKB-SubCell"/>
</dbReference>
<dbReference type="GO" id="GO:0042273">
    <property type="term" value="P:ribosomal large subunit biogenesis"/>
    <property type="evidence" value="ECO:0000318"/>
    <property type="project" value="GO_Central"/>
</dbReference>
<dbReference type="GO" id="GO:0003676">
    <property type="term" value="F:nucleic acid binding"/>
    <property type="evidence" value="ECO:0007669"/>
    <property type="project" value="InterPro"/>
</dbReference>
<name>A0A2K1L070_PHYPA</name>
<evidence type="ECO:0000256" key="4">
    <source>
        <dbReference type="ARBA" id="ARBA00022723"/>
    </source>
</evidence>
<evidence type="ECO:0000256" key="8">
    <source>
        <dbReference type="SAM" id="MobiDB-lite"/>
    </source>
</evidence>
<dbReference type="SMART" id="SM00355">
    <property type="entry name" value="ZnF_C2H2"/>
    <property type="match status" value="4"/>
</dbReference>
<evidence type="ECO:0000256" key="3">
    <source>
        <dbReference type="ARBA" id="ARBA00022517"/>
    </source>
</evidence>
<comment type="subcellular location">
    <subcellularLocation>
        <location evidence="1">Cytoplasm</location>
    </subcellularLocation>
</comment>
<evidence type="ECO:0000256" key="1">
    <source>
        <dbReference type="ARBA" id="ARBA00004496"/>
    </source>
</evidence>
<dbReference type="SMART" id="SM00451">
    <property type="entry name" value="ZnF_U1"/>
    <property type="match status" value="3"/>
</dbReference>
<evidence type="ECO:0000256" key="6">
    <source>
        <dbReference type="ARBA" id="ARBA00022833"/>
    </source>
</evidence>
<dbReference type="Pfam" id="PF12756">
    <property type="entry name" value="zf-C2H2_2"/>
    <property type="match status" value="1"/>
</dbReference>
<feature type="compositionally biased region" description="Acidic residues" evidence="8">
    <location>
        <begin position="139"/>
        <end position="164"/>
    </location>
</feature>
<dbReference type="InterPro" id="IPR041661">
    <property type="entry name" value="ZN622/Rei1/Reh1_Znf-C2H2"/>
</dbReference>
<dbReference type="Gene3D" id="3.30.160.60">
    <property type="entry name" value="Classic Zinc Finger"/>
    <property type="match status" value="1"/>
</dbReference>
<evidence type="ECO:0000313" key="10">
    <source>
        <dbReference type="EMBL" id="PNR59429.1"/>
    </source>
</evidence>
<dbReference type="PANTHER" id="PTHR13182:SF8">
    <property type="entry name" value="CYTOPLASMIC 60S SUBUNIT BIOGENESIS FACTOR ZNF622"/>
    <property type="match status" value="1"/>
</dbReference>
<dbReference type="InterPro" id="IPR013087">
    <property type="entry name" value="Znf_C2H2_type"/>
</dbReference>